<evidence type="ECO:0000313" key="2">
    <source>
        <dbReference type="EMBL" id="GHI88019.1"/>
    </source>
</evidence>
<dbReference type="RefSeq" id="WP_031146017.1">
    <property type="nucleotide sequence ID" value="NZ_BNEE01000006.1"/>
</dbReference>
<keyword evidence="3" id="KW-1185">Reference proteome</keyword>
<dbReference type="AlphaFoldDB" id="A0A919H1Y0"/>
<dbReference type="EMBL" id="BNEE01000006">
    <property type="protein sequence ID" value="GHI88019.1"/>
    <property type="molecule type" value="Genomic_DNA"/>
</dbReference>
<dbReference type="InterPro" id="IPR018958">
    <property type="entry name" value="Knr4/Smi1-like_dom"/>
</dbReference>
<organism evidence="2 3">
    <name type="scientific">Streptomyces xanthophaeus</name>
    <dbReference type="NCBI Taxonomy" id="67385"/>
    <lineage>
        <taxon>Bacteria</taxon>
        <taxon>Bacillati</taxon>
        <taxon>Actinomycetota</taxon>
        <taxon>Actinomycetes</taxon>
        <taxon>Kitasatosporales</taxon>
        <taxon>Streptomycetaceae</taxon>
        <taxon>Streptomyces</taxon>
    </lineage>
</organism>
<proteinExistence type="predicted"/>
<protein>
    <submittedName>
        <fullName evidence="2">SMI1/KNR4 family protein</fullName>
    </submittedName>
</protein>
<evidence type="ECO:0000259" key="1">
    <source>
        <dbReference type="Pfam" id="PF09346"/>
    </source>
</evidence>
<dbReference type="SUPFAM" id="SSF160631">
    <property type="entry name" value="SMI1/KNR4-like"/>
    <property type="match status" value="1"/>
</dbReference>
<dbReference type="Pfam" id="PF09346">
    <property type="entry name" value="SMI1_KNR4"/>
    <property type="match status" value="1"/>
</dbReference>
<accession>A0A919H1Y0</accession>
<name>A0A919H1Y0_9ACTN</name>
<dbReference type="Proteomes" id="UP000600026">
    <property type="component" value="Unassembled WGS sequence"/>
</dbReference>
<sequence>MDRTEQLLEQVADRVRNSARAQGECLPAPLEAGARTEAERILGFPLPPLLAALHRRVGDGGFGPGYGLLPLRQVAEEYGRMRSSAWRWPEGVLPVADFGCGMYACVDSRSETAQVLLFDPNPGDPELAWYLDSPSLADWLRHWLDGTAWHCEGSEEGAEGGPDDLDGLDLAPWAEFRSRI</sequence>
<reference evidence="2" key="1">
    <citation type="submission" date="2020-09" db="EMBL/GenBank/DDBJ databases">
        <title>Whole genome shotgun sequence of Streptomyces xanthophaeus NBRC 12829.</title>
        <authorList>
            <person name="Komaki H."/>
            <person name="Tamura T."/>
        </authorList>
    </citation>
    <scope>NUCLEOTIDE SEQUENCE</scope>
    <source>
        <strain evidence="2">NBRC 12829</strain>
    </source>
</reference>
<comment type="caution">
    <text evidence="2">The sequence shown here is derived from an EMBL/GenBank/DDBJ whole genome shotgun (WGS) entry which is preliminary data.</text>
</comment>
<dbReference type="InterPro" id="IPR037883">
    <property type="entry name" value="Knr4/Smi1-like_sf"/>
</dbReference>
<evidence type="ECO:0000313" key="3">
    <source>
        <dbReference type="Proteomes" id="UP000600026"/>
    </source>
</evidence>
<feature type="domain" description="Knr4/Smi1-like" evidence="1">
    <location>
        <begin position="37"/>
        <end position="141"/>
    </location>
</feature>
<dbReference type="OrthoDB" id="159453at2"/>
<gene>
    <name evidence="2" type="ORF">Sxan_53830</name>
</gene>